<dbReference type="GO" id="GO:0045842">
    <property type="term" value="P:positive regulation of mitotic metaphase/anaphase transition"/>
    <property type="evidence" value="ECO:0007669"/>
    <property type="project" value="TreeGrafter"/>
</dbReference>
<dbReference type="Pfam" id="PF12862">
    <property type="entry name" value="ANAPC5"/>
    <property type="match status" value="1"/>
</dbReference>
<dbReference type="HOGENOM" id="CLU_025689_0_0_1"/>
<evidence type="ECO:0000256" key="1">
    <source>
        <dbReference type="ARBA" id="ARBA00007450"/>
    </source>
</evidence>
<evidence type="ECO:0000256" key="5">
    <source>
        <dbReference type="ARBA" id="ARBA00022786"/>
    </source>
</evidence>
<feature type="domain" description="Anaphase-promoting complex subunit 5" evidence="7">
    <location>
        <begin position="210"/>
        <end position="286"/>
    </location>
</feature>
<keyword evidence="6" id="KW-0131">Cell cycle</keyword>
<dbReference type="STRING" id="933084.A0A067Q3Y8"/>
<keyword evidence="9" id="KW-1185">Reference proteome</keyword>
<protein>
    <recommendedName>
        <fullName evidence="2">Anaphase-promoting complex subunit 5</fullName>
    </recommendedName>
</protein>
<evidence type="ECO:0000256" key="3">
    <source>
        <dbReference type="ARBA" id="ARBA00022618"/>
    </source>
</evidence>
<evidence type="ECO:0000256" key="4">
    <source>
        <dbReference type="ARBA" id="ARBA00022776"/>
    </source>
</evidence>
<dbReference type="InterPro" id="IPR037679">
    <property type="entry name" value="Apc5"/>
</dbReference>
<evidence type="ECO:0000259" key="7">
    <source>
        <dbReference type="Pfam" id="PF12862"/>
    </source>
</evidence>
<dbReference type="AlphaFoldDB" id="A0A067Q3Y8"/>
<dbReference type="PANTHER" id="PTHR12830:SF9">
    <property type="entry name" value="ANAPHASE-PROMOTING COMPLEX SUBUNIT 5"/>
    <property type="match status" value="1"/>
</dbReference>
<keyword evidence="4" id="KW-0498">Mitosis</keyword>
<dbReference type="EMBL" id="KL197713">
    <property type="protein sequence ID" value="KDQ60855.1"/>
    <property type="molecule type" value="Genomic_DNA"/>
</dbReference>
<dbReference type="GO" id="GO:0070979">
    <property type="term" value="P:protein K11-linked ubiquitination"/>
    <property type="evidence" value="ECO:0007669"/>
    <property type="project" value="TreeGrafter"/>
</dbReference>
<dbReference type="CDD" id="cd16270">
    <property type="entry name" value="Apc5_N"/>
    <property type="match status" value="1"/>
</dbReference>
<evidence type="ECO:0000313" key="8">
    <source>
        <dbReference type="EMBL" id="KDQ60855.1"/>
    </source>
</evidence>
<accession>A0A067Q3Y8</accession>
<evidence type="ECO:0000256" key="6">
    <source>
        <dbReference type="ARBA" id="ARBA00023306"/>
    </source>
</evidence>
<dbReference type="Proteomes" id="UP000027265">
    <property type="component" value="Unassembled WGS sequence"/>
</dbReference>
<dbReference type="PANTHER" id="PTHR12830">
    <property type="entry name" value="ANAPHASE-PROMOTING COMPLEX SUBUNIT 5"/>
    <property type="match status" value="1"/>
</dbReference>
<dbReference type="InterPro" id="IPR026000">
    <property type="entry name" value="Apc5_dom"/>
</dbReference>
<comment type="similarity">
    <text evidence="1">Belongs to the APC5 family.</text>
</comment>
<keyword evidence="3" id="KW-0132">Cell division</keyword>
<dbReference type="GO" id="GO:0031145">
    <property type="term" value="P:anaphase-promoting complex-dependent catabolic process"/>
    <property type="evidence" value="ECO:0007669"/>
    <property type="project" value="TreeGrafter"/>
</dbReference>
<dbReference type="InParanoid" id="A0A067Q3Y8"/>
<proteinExistence type="inferred from homology"/>
<keyword evidence="5" id="KW-0833">Ubl conjugation pathway</keyword>
<dbReference type="OrthoDB" id="2504561at2759"/>
<name>A0A067Q3Y8_9AGAM</name>
<gene>
    <name evidence="8" type="ORF">JAAARDRAFT_31853</name>
</gene>
<reference evidence="9" key="1">
    <citation type="journal article" date="2014" name="Proc. Natl. Acad. Sci. U.S.A.">
        <title>Extensive sampling of basidiomycete genomes demonstrates inadequacy of the white-rot/brown-rot paradigm for wood decay fungi.</title>
        <authorList>
            <person name="Riley R."/>
            <person name="Salamov A.A."/>
            <person name="Brown D.W."/>
            <person name="Nagy L.G."/>
            <person name="Floudas D."/>
            <person name="Held B.W."/>
            <person name="Levasseur A."/>
            <person name="Lombard V."/>
            <person name="Morin E."/>
            <person name="Otillar R."/>
            <person name="Lindquist E.A."/>
            <person name="Sun H."/>
            <person name="LaButti K.M."/>
            <person name="Schmutz J."/>
            <person name="Jabbour D."/>
            <person name="Luo H."/>
            <person name="Baker S.E."/>
            <person name="Pisabarro A.G."/>
            <person name="Walton J.D."/>
            <person name="Blanchette R.A."/>
            <person name="Henrissat B."/>
            <person name="Martin F."/>
            <person name="Cullen D."/>
            <person name="Hibbett D.S."/>
            <person name="Grigoriev I.V."/>
        </authorList>
    </citation>
    <scope>NUCLEOTIDE SEQUENCE [LARGE SCALE GENOMIC DNA]</scope>
    <source>
        <strain evidence="9">MUCL 33604</strain>
    </source>
</reference>
<dbReference type="GO" id="GO:0051301">
    <property type="term" value="P:cell division"/>
    <property type="evidence" value="ECO:0007669"/>
    <property type="project" value="UniProtKB-KW"/>
</dbReference>
<sequence length="673" mass="77473">MNHPIPEDYHAPPTSHILRPHHIGLLTIFMLAFKEYENRKLPPAFVLHLYRVLMFETSEVEEPKSWAQLLSELGNGPMAEHDLVQSLITVLKDVHNDLKDADQMTSFFNGVSWLFMERGDEESSIFARRSLFGYFCRRCFITFIKLSFSGIMKLQKDYQAWRAGDLKAGYGQVEQDRLNDDAVIFKSKVDKKRWAQPEAYGAFEKAQAIGDENGAVENLRRFFEQHFNESRDSGYRQHALLNLVRTHYLRHEMTAARKILQEAIAVARTSGDKFTLQQCISMLHRLPPLEKGRKPLLNDIQSGLHPFEVLFDVKKLMQLNFEQPLSASFERVTEAIGVHDQWVDGQGNLASESEQFGQHAVQSILWSAAGCSKLSDIEENVVTAFTELGGNDNNRITVILNRAYKRARQGRYEEALGFLLEPDVWRGINMEDYELWAQEIWHILALRATRRGQDRLYREFLKPRRPLGHFNPRDYSFDVNAPPISLIRDPMHEVMQMKRCGQASTTIEQLLTALWHSEFQCRYSLYRTGIILLADVGLEFGMTKRCQKIIEEIMPQIINGDDIEQRAVACFTLARCTVAAGSPPESLRQALPYIIQAETDYSTLQIYASLAHVQYYLSVVYHNLGMLTERDEAVRRHFATEAERKRLEIISVDEEVWKVWKVVADVGAALSLR</sequence>
<evidence type="ECO:0000313" key="9">
    <source>
        <dbReference type="Proteomes" id="UP000027265"/>
    </source>
</evidence>
<evidence type="ECO:0000256" key="2">
    <source>
        <dbReference type="ARBA" id="ARBA00016066"/>
    </source>
</evidence>
<dbReference type="GO" id="GO:0005680">
    <property type="term" value="C:anaphase-promoting complex"/>
    <property type="evidence" value="ECO:0007669"/>
    <property type="project" value="InterPro"/>
</dbReference>
<organism evidence="8 9">
    <name type="scientific">Jaapia argillacea MUCL 33604</name>
    <dbReference type="NCBI Taxonomy" id="933084"/>
    <lineage>
        <taxon>Eukaryota</taxon>
        <taxon>Fungi</taxon>
        <taxon>Dikarya</taxon>
        <taxon>Basidiomycota</taxon>
        <taxon>Agaricomycotina</taxon>
        <taxon>Agaricomycetes</taxon>
        <taxon>Agaricomycetidae</taxon>
        <taxon>Jaapiales</taxon>
        <taxon>Jaapiaceae</taxon>
        <taxon>Jaapia</taxon>
    </lineage>
</organism>